<organism evidence="1 2">
    <name type="scientific">Batillaria attramentaria</name>
    <dbReference type="NCBI Taxonomy" id="370345"/>
    <lineage>
        <taxon>Eukaryota</taxon>
        <taxon>Metazoa</taxon>
        <taxon>Spiralia</taxon>
        <taxon>Lophotrochozoa</taxon>
        <taxon>Mollusca</taxon>
        <taxon>Gastropoda</taxon>
        <taxon>Caenogastropoda</taxon>
        <taxon>Sorbeoconcha</taxon>
        <taxon>Cerithioidea</taxon>
        <taxon>Batillariidae</taxon>
        <taxon>Batillaria</taxon>
    </lineage>
</organism>
<sequence length="156" mass="17698">MILRRKDEIDTDAPAYIIRTRENGVVNFVKQENRLTAKVQNQACENTETTIVHIVALQSAVAYQSSEFGAAFLAKCGDGSFRLEGTMYIEGKKYRVKPAYEREGRSYGDPGSHVYVFSFVKETVHNDLQLQSLYGMRKLNIETINASRHTPEGHQH</sequence>
<gene>
    <name evidence="1" type="ORF">BaRGS_00019984</name>
</gene>
<proteinExistence type="predicted"/>
<evidence type="ECO:0000313" key="1">
    <source>
        <dbReference type="EMBL" id="KAK7488849.1"/>
    </source>
</evidence>
<comment type="caution">
    <text evidence="1">The sequence shown here is derived from an EMBL/GenBank/DDBJ whole genome shotgun (WGS) entry which is preliminary data.</text>
</comment>
<keyword evidence="2" id="KW-1185">Reference proteome</keyword>
<protein>
    <submittedName>
        <fullName evidence="1">Uncharacterized protein</fullName>
    </submittedName>
</protein>
<name>A0ABD0KNU8_9CAEN</name>
<reference evidence="1 2" key="1">
    <citation type="journal article" date="2023" name="Sci. Data">
        <title>Genome assembly of the Korean intertidal mud-creeper Batillaria attramentaria.</title>
        <authorList>
            <person name="Patra A.K."/>
            <person name="Ho P.T."/>
            <person name="Jun S."/>
            <person name="Lee S.J."/>
            <person name="Kim Y."/>
            <person name="Won Y.J."/>
        </authorList>
    </citation>
    <scope>NUCLEOTIDE SEQUENCE [LARGE SCALE GENOMIC DNA]</scope>
    <source>
        <strain evidence="1">Wonlab-2016</strain>
    </source>
</reference>
<accession>A0ABD0KNU8</accession>
<dbReference type="EMBL" id="JACVVK020000146">
    <property type="protein sequence ID" value="KAK7488849.1"/>
    <property type="molecule type" value="Genomic_DNA"/>
</dbReference>
<evidence type="ECO:0000313" key="2">
    <source>
        <dbReference type="Proteomes" id="UP001519460"/>
    </source>
</evidence>
<dbReference type="AlphaFoldDB" id="A0ABD0KNU8"/>
<dbReference type="Proteomes" id="UP001519460">
    <property type="component" value="Unassembled WGS sequence"/>
</dbReference>